<dbReference type="InterPro" id="IPR036188">
    <property type="entry name" value="FAD/NAD-bd_sf"/>
</dbReference>
<dbReference type="Gene3D" id="3.50.50.60">
    <property type="entry name" value="FAD/NAD(P)-binding domain"/>
    <property type="match status" value="1"/>
</dbReference>
<organism evidence="4 5">
    <name type="scientific">Caldilinea aerophila (strain DSM 14535 / JCM 11387 / NBRC 104270 / STL-6-O1)</name>
    <dbReference type="NCBI Taxonomy" id="926550"/>
    <lineage>
        <taxon>Bacteria</taxon>
        <taxon>Bacillati</taxon>
        <taxon>Chloroflexota</taxon>
        <taxon>Caldilineae</taxon>
        <taxon>Caldilineales</taxon>
        <taxon>Caldilineaceae</taxon>
        <taxon>Caldilinea</taxon>
    </lineage>
</organism>
<protein>
    <submittedName>
        <fullName evidence="4">Putative oxidoreductase</fullName>
    </submittedName>
</protein>
<dbReference type="Pfam" id="PF13450">
    <property type="entry name" value="NAD_binding_8"/>
    <property type="match status" value="1"/>
</dbReference>
<evidence type="ECO:0000313" key="4">
    <source>
        <dbReference type="EMBL" id="BAL99906.1"/>
    </source>
</evidence>
<comment type="similarity">
    <text evidence="3">Belongs to the flavin-dependent halogenase family. Bacterial tryptophan halogenase subfamily.</text>
</comment>
<evidence type="ECO:0000256" key="1">
    <source>
        <dbReference type="ARBA" id="ARBA00023002"/>
    </source>
</evidence>
<name>I0I3R9_CALAS</name>
<gene>
    <name evidence="4" type="ordered locus">CLDAP_18670</name>
</gene>
<dbReference type="SUPFAM" id="SSF51905">
    <property type="entry name" value="FAD/NAD(P)-binding domain"/>
    <property type="match status" value="1"/>
</dbReference>
<evidence type="ECO:0000256" key="3">
    <source>
        <dbReference type="ARBA" id="ARBA00038396"/>
    </source>
</evidence>
<proteinExistence type="inferred from homology"/>
<evidence type="ECO:0000256" key="2">
    <source>
        <dbReference type="ARBA" id="ARBA00023033"/>
    </source>
</evidence>
<dbReference type="InterPro" id="IPR006905">
    <property type="entry name" value="Flavin_halogenase"/>
</dbReference>
<dbReference type="EMBL" id="AP012337">
    <property type="protein sequence ID" value="BAL99906.1"/>
    <property type="molecule type" value="Genomic_DNA"/>
</dbReference>
<dbReference type="HOGENOM" id="CLU_025990_0_0_0"/>
<dbReference type="Pfam" id="PF04820">
    <property type="entry name" value="Trp_halogenase"/>
    <property type="match status" value="1"/>
</dbReference>
<accession>I0I3R9</accession>
<dbReference type="KEGG" id="cap:CLDAP_18670"/>
<dbReference type="PANTHER" id="PTHR43747:SF5">
    <property type="entry name" value="FAD-BINDING DOMAIN-CONTAINING PROTEIN"/>
    <property type="match status" value="1"/>
</dbReference>
<keyword evidence="5" id="KW-1185">Reference proteome</keyword>
<dbReference type="GO" id="GO:0004497">
    <property type="term" value="F:monooxygenase activity"/>
    <property type="evidence" value="ECO:0007669"/>
    <property type="project" value="UniProtKB-KW"/>
</dbReference>
<dbReference type="AlphaFoldDB" id="I0I3R9"/>
<sequence>MHSSLSEGTSHYNVAIIGSGIGGSTLATILARQGLRVIVFEAGTHPRFTIGESMILETSEVMRALAKFYDVPEMAYYSSENFYDYIGTQHGVKRHFSFLHHLPGQPHDPHRSLQAVIPRLPYGHEIHIYRQDCDAFLTAIAISYGADVLQNTPVQAIEILPEGVEIVTEKGAHYGADYIVDASGMRSLLANQMGWRHRNLKTHTRTLFTHMIDVPCYNRIGLSQQAYGHPFRLCEGTLHHVFPGGWLWVIPFNNHPRATNPLCSVGLQLDPRRYPLRADLSPEEEFYAVIRQFPDIEKQFRSARATRAWTRTDRLQYSAEHVVGDRFALLAHAVGFIDPLYSKGLYVTHMSIMLVADLLLKARRTGDYSAAAFAPLETLTLRYLQMHDQLVAGSLKSWSHPRLWQAYAVLWLLGAYLEYVKLTVTRLRASSRSDYLAQLSELRLAGGGFPPFFALQEEIDGLIEEVNPEDEADVERTVKEMRRIFDSFRWLPSAFRDLLNGKNHLPNNKLRANLLNQTDGFFGDGAYRQHFFGDATTLELIGKAIAEQARYSRPALRLHRRQWARLAW</sequence>
<keyword evidence="1" id="KW-0560">Oxidoreductase</keyword>
<dbReference type="eggNOG" id="COG0644">
    <property type="taxonomic scope" value="Bacteria"/>
</dbReference>
<dbReference type="PATRIC" id="fig|926550.5.peg.2077"/>
<evidence type="ECO:0000313" key="5">
    <source>
        <dbReference type="Proteomes" id="UP000007880"/>
    </source>
</evidence>
<dbReference type="PANTHER" id="PTHR43747">
    <property type="entry name" value="FAD-BINDING PROTEIN"/>
    <property type="match status" value="1"/>
</dbReference>
<reference evidence="4 5" key="1">
    <citation type="submission" date="2012-02" db="EMBL/GenBank/DDBJ databases">
        <title>Complete genome sequence of Caldilinea aerophila DSM 14535 (= NBRC 102666).</title>
        <authorList>
            <person name="Oguchi A."/>
            <person name="Hosoyama A."/>
            <person name="Sekine M."/>
            <person name="Fukai R."/>
            <person name="Kato Y."/>
            <person name="Nakamura S."/>
            <person name="Hanada S."/>
            <person name="Yamazaki S."/>
            <person name="Fujita N."/>
        </authorList>
    </citation>
    <scope>NUCLEOTIDE SEQUENCE [LARGE SCALE GENOMIC DNA]</scope>
    <source>
        <strain evidence="5">DSM 14535 / JCM 11387 / NBRC 104270 / STL-6-O1</strain>
    </source>
</reference>
<dbReference type="PRINTS" id="PR00420">
    <property type="entry name" value="RNGMNOXGNASE"/>
</dbReference>
<dbReference type="STRING" id="926550.CLDAP_18670"/>
<dbReference type="RefSeq" id="WP_014433144.1">
    <property type="nucleotide sequence ID" value="NC_017079.1"/>
</dbReference>
<dbReference type="OrthoDB" id="9806565at2"/>
<dbReference type="Proteomes" id="UP000007880">
    <property type="component" value="Chromosome"/>
</dbReference>
<dbReference type="InterPro" id="IPR050816">
    <property type="entry name" value="Flavin-dep_Halogenase_NPB"/>
</dbReference>
<keyword evidence="2" id="KW-0503">Monooxygenase</keyword>